<comment type="subunit">
    <text evidence="4 9">Homodimer.</text>
</comment>
<dbReference type="GO" id="GO:0004400">
    <property type="term" value="F:histidinol-phosphate transaminase activity"/>
    <property type="evidence" value="ECO:0007669"/>
    <property type="project" value="UniProtKB-UniRule"/>
</dbReference>
<name>A0A1U7CYB9_9BACT</name>
<evidence type="ECO:0000256" key="9">
    <source>
        <dbReference type="HAMAP-Rule" id="MF_01023"/>
    </source>
</evidence>
<keyword evidence="9" id="KW-0368">Histidine biosynthesis</keyword>
<protein>
    <recommendedName>
        <fullName evidence="9">Histidinol-phosphate aminotransferase</fullName>
        <ecNumber evidence="9">2.6.1.9</ecNumber>
    </recommendedName>
    <alternativeName>
        <fullName evidence="9">Imidazole acetol-phosphate transaminase</fullName>
    </alternativeName>
</protein>
<evidence type="ECO:0000313" key="12">
    <source>
        <dbReference type="Proteomes" id="UP000186309"/>
    </source>
</evidence>
<dbReference type="PANTHER" id="PTHR43643:SF3">
    <property type="entry name" value="HISTIDINOL-PHOSPHATE AMINOTRANSFERASE"/>
    <property type="match status" value="1"/>
</dbReference>
<dbReference type="InterPro" id="IPR015422">
    <property type="entry name" value="PyrdxlP-dep_Trfase_small"/>
</dbReference>
<dbReference type="RefSeq" id="WP_237170638.1">
    <property type="nucleotide sequence ID" value="NZ_CP019082.1"/>
</dbReference>
<dbReference type="Gene3D" id="3.40.640.10">
    <property type="entry name" value="Type I PLP-dependent aspartate aminotransferase-like (Major domain)"/>
    <property type="match status" value="1"/>
</dbReference>
<dbReference type="KEGG" id="pbor:BSF38_05474"/>
<dbReference type="SUPFAM" id="SSF53383">
    <property type="entry name" value="PLP-dependent transferases"/>
    <property type="match status" value="1"/>
</dbReference>
<dbReference type="PANTHER" id="PTHR43643">
    <property type="entry name" value="HISTIDINOL-PHOSPHATE AMINOTRANSFERASE 2"/>
    <property type="match status" value="1"/>
</dbReference>
<dbReference type="InterPro" id="IPR015424">
    <property type="entry name" value="PyrdxlP-dep_Trfase"/>
</dbReference>
<dbReference type="HAMAP" id="MF_01023">
    <property type="entry name" value="HisC_aminotrans_2"/>
    <property type="match status" value="1"/>
</dbReference>
<comment type="cofactor">
    <cofactor evidence="1 9">
        <name>pyridoxal 5'-phosphate</name>
        <dbReference type="ChEBI" id="CHEBI:597326"/>
    </cofactor>
</comment>
<feature type="domain" description="Aminotransferase class I/classII large" evidence="10">
    <location>
        <begin position="41"/>
        <end position="358"/>
    </location>
</feature>
<evidence type="ECO:0000256" key="2">
    <source>
        <dbReference type="ARBA" id="ARBA00005011"/>
    </source>
</evidence>
<evidence type="ECO:0000256" key="1">
    <source>
        <dbReference type="ARBA" id="ARBA00001933"/>
    </source>
</evidence>
<reference evidence="12" key="1">
    <citation type="submission" date="2016-12" db="EMBL/GenBank/DDBJ databases">
        <title>Comparative genomics of four Isosphaeraceae planctomycetes: a common pool of plasmids and glycoside hydrolase genes.</title>
        <authorList>
            <person name="Ivanova A."/>
        </authorList>
    </citation>
    <scope>NUCLEOTIDE SEQUENCE [LARGE SCALE GENOMIC DNA]</scope>
    <source>
        <strain evidence="12">PX4</strain>
    </source>
</reference>
<evidence type="ECO:0000256" key="3">
    <source>
        <dbReference type="ARBA" id="ARBA00007970"/>
    </source>
</evidence>
<evidence type="ECO:0000256" key="7">
    <source>
        <dbReference type="ARBA" id="ARBA00022898"/>
    </source>
</evidence>
<dbReference type="EC" id="2.6.1.9" evidence="9"/>
<comment type="catalytic activity">
    <reaction evidence="8 9">
        <text>L-histidinol phosphate + 2-oxoglutarate = 3-(imidazol-4-yl)-2-oxopropyl phosphate + L-glutamate</text>
        <dbReference type="Rhea" id="RHEA:23744"/>
        <dbReference type="ChEBI" id="CHEBI:16810"/>
        <dbReference type="ChEBI" id="CHEBI:29985"/>
        <dbReference type="ChEBI" id="CHEBI:57766"/>
        <dbReference type="ChEBI" id="CHEBI:57980"/>
        <dbReference type="EC" id="2.6.1.9"/>
    </reaction>
</comment>
<dbReference type="NCBIfam" id="TIGR01141">
    <property type="entry name" value="hisC"/>
    <property type="match status" value="1"/>
</dbReference>
<keyword evidence="7 9" id="KW-0663">Pyridoxal phosphate</keyword>
<dbReference type="AlphaFoldDB" id="A0A1U7CYB9"/>
<dbReference type="GO" id="GO:0000105">
    <property type="term" value="P:L-histidine biosynthetic process"/>
    <property type="evidence" value="ECO:0007669"/>
    <property type="project" value="UniProtKB-UniRule"/>
</dbReference>
<dbReference type="Proteomes" id="UP000186309">
    <property type="component" value="Chromosome"/>
</dbReference>
<dbReference type="UniPathway" id="UPA00031">
    <property type="reaction ID" value="UER00012"/>
</dbReference>
<dbReference type="STRING" id="1387353.BSF38_05474"/>
<feature type="modified residue" description="N6-(pyridoxal phosphate)lysine" evidence="9">
    <location>
        <position position="225"/>
    </location>
</feature>
<gene>
    <name evidence="11" type="primary">hisC_2</name>
    <name evidence="9" type="synonym">hisC</name>
    <name evidence="11" type="ORF">BSF38_05474</name>
</gene>
<evidence type="ECO:0000256" key="8">
    <source>
        <dbReference type="ARBA" id="ARBA00047481"/>
    </source>
</evidence>
<dbReference type="Pfam" id="PF00155">
    <property type="entry name" value="Aminotran_1_2"/>
    <property type="match status" value="1"/>
</dbReference>
<dbReference type="InterPro" id="IPR005861">
    <property type="entry name" value="HisP_aminotrans"/>
</dbReference>
<evidence type="ECO:0000259" key="10">
    <source>
        <dbReference type="Pfam" id="PF00155"/>
    </source>
</evidence>
<keyword evidence="12" id="KW-1185">Reference proteome</keyword>
<dbReference type="InterPro" id="IPR015421">
    <property type="entry name" value="PyrdxlP-dep_Trfase_major"/>
</dbReference>
<dbReference type="EMBL" id="CP019082">
    <property type="protein sequence ID" value="APW63888.1"/>
    <property type="molecule type" value="Genomic_DNA"/>
</dbReference>
<dbReference type="GO" id="GO:0030170">
    <property type="term" value="F:pyridoxal phosphate binding"/>
    <property type="evidence" value="ECO:0007669"/>
    <property type="project" value="InterPro"/>
</dbReference>
<dbReference type="InterPro" id="IPR004839">
    <property type="entry name" value="Aminotransferase_I/II_large"/>
</dbReference>
<comment type="similarity">
    <text evidence="3 9">Belongs to the class-II pyridoxal-phosphate-dependent aminotransferase family. Histidinol-phosphate aminotransferase subfamily.</text>
</comment>
<keyword evidence="5 9" id="KW-0032">Aminotransferase</keyword>
<evidence type="ECO:0000256" key="4">
    <source>
        <dbReference type="ARBA" id="ARBA00011738"/>
    </source>
</evidence>
<dbReference type="CDD" id="cd00609">
    <property type="entry name" value="AAT_like"/>
    <property type="match status" value="1"/>
</dbReference>
<evidence type="ECO:0000256" key="5">
    <source>
        <dbReference type="ARBA" id="ARBA00022576"/>
    </source>
</evidence>
<sequence>MKTANEPGKVDRTPDVDRWVLPHIARMEGYVPGEQPQGGTFVKLNTNENPYPPSPRVKAALVETVTDRLRLYPDPIAREFRATAAALHGVEPDMILAGNGSDDVLTIITRAFVGRGDVAAYPTPSYLLYSTLVDLQDGRSHVVPFSDDWRLKVDDFHQPGLKLVYLANPNSPSGTALTPVEVAELAESLDCPLVVDEAYGDFARENCLSLLKTHPNVIVTRSFSKGYSLAGVRLGYLVADAGIVAQLNKVKDSYNCDALSLAAGKAALEDQAYLAETRSKILATRERLATALRTLGWDATDSQGNFVWATGGRPAVETFQQLKERNVFVRLMRYEGCPPGLRISVGTDAEIDRLLEVLRGLP</sequence>
<keyword evidence="6 9" id="KW-0808">Transferase</keyword>
<accession>A0A1U7CYB9</accession>
<dbReference type="InterPro" id="IPR050106">
    <property type="entry name" value="HistidinolP_aminotransfase"/>
</dbReference>
<keyword evidence="9" id="KW-0028">Amino-acid biosynthesis</keyword>
<evidence type="ECO:0000313" key="11">
    <source>
        <dbReference type="EMBL" id="APW63888.1"/>
    </source>
</evidence>
<proteinExistence type="inferred from homology"/>
<dbReference type="Gene3D" id="3.90.1150.10">
    <property type="entry name" value="Aspartate Aminotransferase, domain 1"/>
    <property type="match status" value="1"/>
</dbReference>
<organism evidence="11 12">
    <name type="scientific">Paludisphaera borealis</name>
    <dbReference type="NCBI Taxonomy" id="1387353"/>
    <lineage>
        <taxon>Bacteria</taxon>
        <taxon>Pseudomonadati</taxon>
        <taxon>Planctomycetota</taxon>
        <taxon>Planctomycetia</taxon>
        <taxon>Isosphaerales</taxon>
        <taxon>Isosphaeraceae</taxon>
        <taxon>Paludisphaera</taxon>
    </lineage>
</organism>
<evidence type="ECO:0000256" key="6">
    <source>
        <dbReference type="ARBA" id="ARBA00022679"/>
    </source>
</evidence>
<comment type="pathway">
    <text evidence="2 9">Amino-acid biosynthesis; L-histidine biosynthesis; L-histidine from 5-phospho-alpha-D-ribose 1-diphosphate: step 7/9.</text>
</comment>